<dbReference type="EMBL" id="QLLG01000028">
    <property type="protein sequence ID" value="RMX69337.1"/>
    <property type="molecule type" value="Genomic_DNA"/>
</dbReference>
<accession>A0A3M6VSA7</accession>
<dbReference type="VEuPathDB" id="FungiDB:DD237_001939"/>
<evidence type="ECO:0000256" key="1">
    <source>
        <dbReference type="SAM" id="MobiDB-lite"/>
    </source>
</evidence>
<keyword evidence="2" id="KW-1133">Transmembrane helix</keyword>
<evidence type="ECO:0000313" key="4">
    <source>
        <dbReference type="Proteomes" id="UP000282087"/>
    </source>
</evidence>
<gene>
    <name evidence="3" type="ORF">DD238_001531</name>
</gene>
<keyword evidence="2" id="KW-0472">Membrane</keyword>
<keyword evidence="2" id="KW-0812">Transmembrane</keyword>
<dbReference type="AlphaFoldDB" id="A0A3M6VSA7"/>
<feature type="region of interest" description="Disordered" evidence="1">
    <location>
        <begin position="438"/>
        <end position="481"/>
    </location>
</feature>
<comment type="caution">
    <text evidence="3">The sequence shown here is derived from an EMBL/GenBank/DDBJ whole genome shotgun (WGS) entry which is preliminary data.</text>
</comment>
<dbReference type="Proteomes" id="UP000282087">
    <property type="component" value="Unassembled WGS sequence"/>
</dbReference>
<feature type="region of interest" description="Disordered" evidence="1">
    <location>
        <begin position="511"/>
        <end position="539"/>
    </location>
</feature>
<feature type="transmembrane region" description="Helical" evidence="2">
    <location>
        <begin position="139"/>
        <end position="157"/>
    </location>
</feature>
<reference evidence="3 4" key="1">
    <citation type="submission" date="2018-06" db="EMBL/GenBank/DDBJ databases">
        <title>Comparative genomics of downy mildews reveals potential adaptations to biotrophy.</title>
        <authorList>
            <person name="Fletcher K."/>
            <person name="Klosterman S.J."/>
            <person name="Derevnina L."/>
            <person name="Martin F."/>
            <person name="Koike S."/>
            <person name="Reyes Chin-Wo S."/>
            <person name="Mou B."/>
            <person name="Michelmore R."/>
        </authorList>
    </citation>
    <scope>NUCLEOTIDE SEQUENCE [LARGE SCALE GENOMIC DNA]</scope>
    <source>
        <strain evidence="3 4">R14</strain>
    </source>
</reference>
<evidence type="ECO:0000313" key="3">
    <source>
        <dbReference type="EMBL" id="RMX69337.1"/>
    </source>
</evidence>
<feature type="transmembrane region" description="Helical" evidence="2">
    <location>
        <begin position="98"/>
        <end position="118"/>
    </location>
</feature>
<evidence type="ECO:0000256" key="2">
    <source>
        <dbReference type="SAM" id="Phobius"/>
    </source>
</evidence>
<sequence>MRMRLRAPDEPEAESSYERDDNNSAPSTPDRSLFLPPLDVGSPEYIEERLENLKRRPTWGDFLDQYVQDHVDSDSDNEAEDYIEVSTVSTPGFIRSTLWSLLVVMAAPLLIFCVPCLRHKSYGFWPLGCRSIKELFGRALIHVIFIMFGLGLLYWTVCRELPDIFRLDHALVKLNVQIHEMIHAVDTCHAALLQWDRAVAQKLCMPAGIDIVLLLVNTCLLLHCHCRWARYLMVLMAVMFVVDMPTKLYDVTFPAPEIHMLDPNFALVNEEVLVALDGKNLKHGGSVAWVAYWGCAITANIDACEKQFVSTFEAGNVAVTFKSLDHFIPCYRDPPNPLKAQDYQCFEYVRIRVKEKHSIPGWSRLATQTLSKSMQALPPVSDEWLNRLEISSFQHETELQPFRISQAIMKPTKSKWPLATFTELIEAPEADICVSSSECLTTESDGPSALGKEPVELSSEGDAEESEGTSWSSQESELERGVSAAATITEGKLVEVEVTPDTEIEMIHATTESNVDQSDDATPSAEGLQQSSYTEEVKFDKSRNQVDVVSAKNAEETEHALEKESDVLGNERVRVVDDKCMLSTITEVLDDEEKVQATSRDNPREREYMQKWNETLEQARMRLP</sequence>
<feature type="region of interest" description="Disordered" evidence="1">
    <location>
        <begin position="1"/>
        <end position="40"/>
    </location>
</feature>
<organism evidence="3 4">
    <name type="scientific">Peronospora effusa</name>
    <dbReference type="NCBI Taxonomy" id="542832"/>
    <lineage>
        <taxon>Eukaryota</taxon>
        <taxon>Sar</taxon>
        <taxon>Stramenopiles</taxon>
        <taxon>Oomycota</taxon>
        <taxon>Peronosporomycetes</taxon>
        <taxon>Peronosporales</taxon>
        <taxon>Peronosporaceae</taxon>
        <taxon>Peronospora</taxon>
    </lineage>
</organism>
<proteinExistence type="predicted"/>
<protein>
    <submittedName>
        <fullName evidence="3">Uncharacterized protein</fullName>
    </submittedName>
</protein>
<keyword evidence="4" id="KW-1185">Reference proteome</keyword>
<name>A0A3M6VSA7_9STRA</name>